<sequence>MFWKRADAFKLISVLPKNYRSISLRAIEIASDPVVLMDKHVVTDFSDQGNLTQKGIRVCINFEIRDGNVGILGFHDHPDEMWINENYQEFAKYCEQQGWLRIEGPAS</sequence>
<gene>
    <name evidence="1" type="ORF">BEL05_05855</name>
</gene>
<protein>
    <submittedName>
        <fullName evidence="1">Uncharacterized protein</fullName>
    </submittedName>
</protein>
<organism evidence="1 2">
    <name type="scientific">Shewanella colwelliana</name>
    <name type="common">Alteromonas colwelliana</name>
    <dbReference type="NCBI Taxonomy" id="23"/>
    <lineage>
        <taxon>Bacteria</taxon>
        <taxon>Pseudomonadati</taxon>
        <taxon>Pseudomonadota</taxon>
        <taxon>Gammaproteobacteria</taxon>
        <taxon>Alteromonadales</taxon>
        <taxon>Shewanellaceae</taxon>
        <taxon>Shewanella</taxon>
    </lineage>
</organism>
<dbReference type="AlphaFoldDB" id="A0A1E5IV45"/>
<evidence type="ECO:0000313" key="1">
    <source>
        <dbReference type="EMBL" id="OEG74366.1"/>
    </source>
</evidence>
<accession>A0A1E5IV45</accession>
<dbReference type="Proteomes" id="UP000095230">
    <property type="component" value="Unassembled WGS sequence"/>
</dbReference>
<dbReference type="EMBL" id="MCBT01000022">
    <property type="protein sequence ID" value="OEG74366.1"/>
    <property type="molecule type" value="Genomic_DNA"/>
</dbReference>
<reference evidence="1 2" key="1">
    <citation type="submission" date="2016-07" db="EMBL/GenBank/DDBJ databases">
        <title>Whole-genome of two Shewanella species isolated from a digestive organ of sea cucumber Apostichopus japonicus Selenka 1867.</title>
        <authorList>
            <person name="Hong H.-H."/>
            <person name="Choi H."/>
            <person name="Cheon S."/>
            <person name="Oh J.-S."/>
            <person name="Lee H.-G."/>
            <person name="Park C."/>
        </authorList>
    </citation>
    <scope>NUCLEOTIDE SEQUENCE [LARGE SCALE GENOMIC DNA]</scope>
    <source>
        <strain evidence="1 2">CSB03KR</strain>
    </source>
</reference>
<evidence type="ECO:0000313" key="2">
    <source>
        <dbReference type="Proteomes" id="UP000095230"/>
    </source>
</evidence>
<proteinExistence type="predicted"/>
<name>A0A1E5IV45_SHECO</name>
<comment type="caution">
    <text evidence="1">The sequence shown here is derived from an EMBL/GenBank/DDBJ whole genome shotgun (WGS) entry which is preliminary data.</text>
</comment>